<dbReference type="GO" id="GO:0005737">
    <property type="term" value="C:cytoplasm"/>
    <property type="evidence" value="ECO:0007669"/>
    <property type="project" value="TreeGrafter"/>
</dbReference>
<keyword evidence="3" id="KW-0285">Flavoprotein</keyword>
<dbReference type="AlphaFoldDB" id="A0A3D6BPG1"/>
<evidence type="ECO:0000256" key="2">
    <source>
        <dbReference type="ARBA" id="ARBA00009410"/>
    </source>
</evidence>
<proteinExistence type="inferred from homology"/>
<dbReference type="PANTHER" id="PTHR13847:SF286">
    <property type="entry name" value="D-AMINO ACID DEHYDROGENASE"/>
    <property type="match status" value="1"/>
</dbReference>
<keyword evidence="4" id="KW-0560">Oxidoreductase</keyword>
<dbReference type="GO" id="GO:0016491">
    <property type="term" value="F:oxidoreductase activity"/>
    <property type="evidence" value="ECO:0007669"/>
    <property type="project" value="UniProtKB-KW"/>
</dbReference>
<dbReference type="PANTHER" id="PTHR13847">
    <property type="entry name" value="SARCOSINE DEHYDROGENASE-RELATED"/>
    <property type="match status" value="1"/>
</dbReference>
<evidence type="ECO:0000256" key="4">
    <source>
        <dbReference type="ARBA" id="ARBA00023002"/>
    </source>
</evidence>
<dbReference type="RefSeq" id="WP_417854446.1">
    <property type="nucleotide sequence ID" value="NZ_JBLWVC010000001.1"/>
</dbReference>
<evidence type="ECO:0000259" key="5">
    <source>
        <dbReference type="Pfam" id="PF01266"/>
    </source>
</evidence>
<reference evidence="6 7" key="1">
    <citation type="journal article" date="2018" name="Nat. Biotechnol.">
        <title>A standardized bacterial taxonomy based on genome phylogeny substantially revises the tree of life.</title>
        <authorList>
            <person name="Parks D.H."/>
            <person name="Chuvochina M."/>
            <person name="Waite D.W."/>
            <person name="Rinke C."/>
            <person name="Skarshewski A."/>
            <person name="Chaumeil P.A."/>
            <person name="Hugenholtz P."/>
        </authorList>
    </citation>
    <scope>NUCLEOTIDE SEQUENCE [LARGE SCALE GENOMIC DNA]</scope>
    <source>
        <strain evidence="6">UBA10227</strain>
    </source>
</reference>
<protein>
    <submittedName>
        <fullName evidence="6">FAD-dependent oxidoreductase</fullName>
    </submittedName>
</protein>
<evidence type="ECO:0000256" key="3">
    <source>
        <dbReference type="ARBA" id="ARBA00022630"/>
    </source>
</evidence>
<gene>
    <name evidence="6" type="ORF">DHV22_02505</name>
</gene>
<dbReference type="SUPFAM" id="SSF51971">
    <property type="entry name" value="Nucleotide-binding domain"/>
    <property type="match status" value="1"/>
</dbReference>
<organism evidence="6 7">
    <name type="scientific">Xanthomarina gelatinilytica</name>
    <dbReference type="NCBI Taxonomy" id="1137281"/>
    <lineage>
        <taxon>Bacteria</taxon>
        <taxon>Pseudomonadati</taxon>
        <taxon>Bacteroidota</taxon>
        <taxon>Flavobacteriia</taxon>
        <taxon>Flavobacteriales</taxon>
        <taxon>Flavobacteriaceae</taxon>
        <taxon>Xanthomarina</taxon>
    </lineage>
</organism>
<evidence type="ECO:0000256" key="1">
    <source>
        <dbReference type="ARBA" id="ARBA00001974"/>
    </source>
</evidence>
<dbReference type="Pfam" id="PF01266">
    <property type="entry name" value="DAO"/>
    <property type="match status" value="1"/>
</dbReference>
<sequence length="346" mass="39613">MKQVDYIIVGCGLAGIAFMEQLMAANKSFVVFDDTSQQSSVVAGGLYNPVVLKRFTSVWKSNEQLQLALPMYQHIENKLQISIDYKVPVYRRFASMEEQNNWFAASDNPLLTKYLSPKIIKNSNPNIKAEYGFGEVLDTGRIDTSSLITAYKKFLLENNLLFEETFQYHQLNIQETDVSYQDVWASQIVFAEGFGLEHNPFFNYLPLKESKGELLTIYAPALKIDYILKSSVFILPLGEDLYHVGATYNWKDKTNAVTKEGREELLNKLKTFLNCNFEVVDQVAGIRPTVKDRRPLVGRHPKHNNLYILNGLGTRGVMIGPYVAKQLFNFIEQHEVLEDEININRF</sequence>
<name>A0A3D6BPG1_9FLAO</name>
<evidence type="ECO:0000313" key="6">
    <source>
        <dbReference type="EMBL" id="HCY80537.1"/>
    </source>
</evidence>
<dbReference type="InterPro" id="IPR036188">
    <property type="entry name" value="FAD/NAD-bd_sf"/>
</dbReference>
<dbReference type="SUPFAM" id="SSF54373">
    <property type="entry name" value="FAD-linked reductases, C-terminal domain"/>
    <property type="match status" value="1"/>
</dbReference>
<comment type="caution">
    <text evidence="6">The sequence shown here is derived from an EMBL/GenBank/DDBJ whole genome shotgun (WGS) entry which is preliminary data.</text>
</comment>
<dbReference type="EMBL" id="DPRK01000036">
    <property type="protein sequence ID" value="HCY80537.1"/>
    <property type="molecule type" value="Genomic_DNA"/>
</dbReference>
<dbReference type="Gene3D" id="3.50.50.60">
    <property type="entry name" value="FAD/NAD(P)-binding domain"/>
    <property type="match status" value="1"/>
</dbReference>
<dbReference type="InterPro" id="IPR006076">
    <property type="entry name" value="FAD-dep_OxRdtase"/>
</dbReference>
<dbReference type="Proteomes" id="UP000263268">
    <property type="component" value="Unassembled WGS sequence"/>
</dbReference>
<dbReference type="Gene3D" id="3.30.9.10">
    <property type="entry name" value="D-Amino Acid Oxidase, subunit A, domain 2"/>
    <property type="match status" value="1"/>
</dbReference>
<feature type="domain" description="FAD dependent oxidoreductase" evidence="5">
    <location>
        <begin position="5"/>
        <end position="327"/>
    </location>
</feature>
<evidence type="ECO:0000313" key="7">
    <source>
        <dbReference type="Proteomes" id="UP000263268"/>
    </source>
</evidence>
<comment type="cofactor">
    <cofactor evidence="1">
        <name>FAD</name>
        <dbReference type="ChEBI" id="CHEBI:57692"/>
    </cofactor>
</comment>
<accession>A0A3D6BPG1</accession>
<comment type="similarity">
    <text evidence="2">Belongs to the DadA oxidoreductase family.</text>
</comment>